<evidence type="ECO:0000313" key="3">
    <source>
        <dbReference type="Proteomes" id="UP000516230"/>
    </source>
</evidence>
<dbReference type="InterPro" id="IPR012495">
    <property type="entry name" value="TadE-like_dom"/>
</dbReference>
<dbReference type="EMBL" id="CP060825">
    <property type="protein sequence ID" value="QNP65038.1"/>
    <property type="molecule type" value="Genomic_DNA"/>
</dbReference>
<proteinExistence type="predicted"/>
<dbReference type="Pfam" id="PF07811">
    <property type="entry name" value="TadE"/>
    <property type="match status" value="1"/>
</dbReference>
<organism evidence="2 3">
    <name type="scientific">Streptomyces genisteinicus</name>
    <dbReference type="NCBI Taxonomy" id="2768068"/>
    <lineage>
        <taxon>Bacteria</taxon>
        <taxon>Bacillati</taxon>
        <taxon>Actinomycetota</taxon>
        <taxon>Actinomycetes</taxon>
        <taxon>Kitasatosporales</taxon>
        <taxon>Streptomycetaceae</taxon>
        <taxon>Streptomyces</taxon>
    </lineage>
</organism>
<dbReference type="AlphaFoldDB" id="A0A7H0HWX2"/>
<sequence length="124" mass="13168">MTVSSRRRDRGQVALEFTGFLPLLLLLALAAVQLGIAAYASVQAGTAARAAARADSDDDWRTHSAHAGRAAVSGWLTDGPGDYLHTSRPGGGEVTSTVRIRIPSVVPFVDDWGYAERSSTMPKD</sequence>
<evidence type="ECO:0000313" key="2">
    <source>
        <dbReference type="EMBL" id="QNP65038.1"/>
    </source>
</evidence>
<dbReference type="RefSeq" id="WP_187742135.1">
    <property type="nucleotide sequence ID" value="NZ_CP060825.1"/>
</dbReference>
<dbReference type="KEGG" id="sgj:IAG43_20370"/>
<protein>
    <submittedName>
        <fullName evidence="2">Pilus assembly protein</fullName>
    </submittedName>
</protein>
<reference evidence="2 3" key="1">
    <citation type="submission" date="2020-08" db="EMBL/GenBank/DDBJ databases">
        <title>A novel species.</title>
        <authorList>
            <person name="Gao J."/>
        </authorList>
    </citation>
    <scope>NUCLEOTIDE SEQUENCE [LARGE SCALE GENOMIC DNA]</scope>
    <source>
        <strain evidence="2 3">CRPJ-33</strain>
    </source>
</reference>
<feature type="domain" description="TadE-like" evidence="1">
    <location>
        <begin position="11"/>
        <end position="53"/>
    </location>
</feature>
<evidence type="ECO:0000259" key="1">
    <source>
        <dbReference type="Pfam" id="PF07811"/>
    </source>
</evidence>
<keyword evidence="3" id="KW-1185">Reference proteome</keyword>
<gene>
    <name evidence="2" type="ORF">IAG43_20370</name>
</gene>
<dbReference type="Proteomes" id="UP000516230">
    <property type="component" value="Chromosome"/>
</dbReference>
<name>A0A7H0HWX2_9ACTN</name>
<accession>A0A7H0HWX2</accession>